<dbReference type="PANTHER" id="PTHR33988">
    <property type="entry name" value="ENDORIBONUCLEASE MAZF-RELATED"/>
    <property type="match status" value="1"/>
</dbReference>
<dbReference type="PANTHER" id="PTHR33988:SF3">
    <property type="entry name" value="ENDORIBONUCLEASE TOXIN CHPB-RELATED"/>
    <property type="match status" value="1"/>
</dbReference>
<comment type="caution">
    <text evidence="1">The sequence shown here is derived from an EMBL/GenBank/DDBJ whole genome shotgun (WGS) entry which is preliminary data.</text>
</comment>
<proteinExistence type="predicted"/>
<dbReference type="AlphaFoldDB" id="A0A7X3FPU2"/>
<dbReference type="SUPFAM" id="SSF50118">
    <property type="entry name" value="Cell growth inhibitor/plasmid maintenance toxic component"/>
    <property type="match status" value="1"/>
</dbReference>
<keyword evidence="2" id="KW-1185">Reference proteome</keyword>
<reference evidence="1 2" key="1">
    <citation type="submission" date="2019-12" db="EMBL/GenBank/DDBJ databases">
        <title>Devosia maris sp. nov., isolated from the deep seawater.</title>
        <authorList>
            <person name="Liu Y."/>
        </authorList>
    </citation>
    <scope>NUCLEOTIDE SEQUENCE [LARGE SCALE GENOMIC DNA]</scope>
    <source>
        <strain evidence="1 2">L53-10-65</strain>
    </source>
</reference>
<sequence>MPSPGEIWLLNLSPSAGKEQRGPHPALCLSDFRFNRATGLAFFASITTVGNASRHNGFAVTLQNAGTETTGVIQVDQTRSLDWRERGGKRKEVVPQELLIEVLERFAPILGLGVLESDDGS</sequence>
<dbReference type="Proteomes" id="UP000438106">
    <property type="component" value="Unassembled WGS sequence"/>
</dbReference>
<name>A0A7X3FPU2_9HYPH</name>
<organism evidence="1 2">
    <name type="scientific">Devosia marina</name>
    <dbReference type="NCBI Taxonomy" id="2683198"/>
    <lineage>
        <taxon>Bacteria</taxon>
        <taxon>Pseudomonadati</taxon>
        <taxon>Pseudomonadota</taxon>
        <taxon>Alphaproteobacteria</taxon>
        <taxon>Hyphomicrobiales</taxon>
        <taxon>Devosiaceae</taxon>
        <taxon>Devosia</taxon>
    </lineage>
</organism>
<dbReference type="Pfam" id="PF02452">
    <property type="entry name" value="PemK_toxin"/>
    <property type="match status" value="1"/>
</dbReference>
<gene>
    <name evidence="1" type="ORF">GO014_05880</name>
</gene>
<evidence type="ECO:0000313" key="1">
    <source>
        <dbReference type="EMBL" id="MVS98546.1"/>
    </source>
</evidence>
<evidence type="ECO:0008006" key="3">
    <source>
        <dbReference type="Google" id="ProtNLM"/>
    </source>
</evidence>
<dbReference type="GO" id="GO:0006402">
    <property type="term" value="P:mRNA catabolic process"/>
    <property type="evidence" value="ECO:0007669"/>
    <property type="project" value="TreeGrafter"/>
</dbReference>
<protein>
    <recommendedName>
        <fullName evidence="3">mRNA interferase MazF</fullName>
    </recommendedName>
</protein>
<dbReference type="EMBL" id="WQRF01000001">
    <property type="protein sequence ID" value="MVS98546.1"/>
    <property type="molecule type" value="Genomic_DNA"/>
</dbReference>
<dbReference type="InterPro" id="IPR011067">
    <property type="entry name" value="Plasmid_toxin/cell-grow_inhib"/>
</dbReference>
<dbReference type="GO" id="GO:0004521">
    <property type="term" value="F:RNA endonuclease activity"/>
    <property type="evidence" value="ECO:0007669"/>
    <property type="project" value="TreeGrafter"/>
</dbReference>
<accession>A0A7X3FPU2</accession>
<dbReference type="InterPro" id="IPR003477">
    <property type="entry name" value="PemK-like"/>
</dbReference>
<evidence type="ECO:0000313" key="2">
    <source>
        <dbReference type="Proteomes" id="UP000438106"/>
    </source>
</evidence>
<dbReference type="GO" id="GO:0003677">
    <property type="term" value="F:DNA binding"/>
    <property type="evidence" value="ECO:0007669"/>
    <property type="project" value="InterPro"/>
</dbReference>
<dbReference type="Gene3D" id="2.30.30.110">
    <property type="match status" value="1"/>
</dbReference>
<dbReference type="GO" id="GO:0016075">
    <property type="term" value="P:rRNA catabolic process"/>
    <property type="evidence" value="ECO:0007669"/>
    <property type="project" value="TreeGrafter"/>
</dbReference>